<sequence>MKVVLHMGFFLLVQQNPKTEKQDCLTERTMLREDTARENNLTFNSVDSVQPLLEERGSFLFVLPASPEGQLCRQGSSSTAQRESSPGGGPPCRKKLSMNKTPQSVRVTFPLGTPTEQKCWKRHLLCLLGLQYPCLLPRPVNSMEESGSGILEATPRGREQSSFKTTMRFSHFCSIYKIRLLSRQEQ</sequence>
<name>A0A1V4J3D4_PATFA</name>
<reference evidence="2 3" key="1">
    <citation type="submission" date="2016-02" db="EMBL/GenBank/DDBJ databases">
        <title>Band-tailed pigeon sequencing and assembly.</title>
        <authorList>
            <person name="Soares A.E."/>
            <person name="Novak B.J."/>
            <person name="Rice E.S."/>
            <person name="O'Connell B."/>
            <person name="Chang D."/>
            <person name="Weber S."/>
            <person name="Shapiro B."/>
        </authorList>
    </citation>
    <scope>NUCLEOTIDE SEQUENCE [LARGE SCALE GENOMIC DNA]</scope>
    <source>
        <strain evidence="2">BTP2013</strain>
        <tissue evidence="2">Blood</tissue>
    </source>
</reference>
<gene>
    <name evidence="2" type="ORF">AV530_016726</name>
</gene>
<evidence type="ECO:0000313" key="2">
    <source>
        <dbReference type="EMBL" id="OPJ66721.1"/>
    </source>
</evidence>
<accession>A0A1V4J3D4</accession>
<evidence type="ECO:0000256" key="1">
    <source>
        <dbReference type="SAM" id="MobiDB-lite"/>
    </source>
</evidence>
<dbReference type="AlphaFoldDB" id="A0A1V4J3D4"/>
<feature type="compositionally biased region" description="Polar residues" evidence="1">
    <location>
        <begin position="73"/>
        <end position="84"/>
    </location>
</feature>
<protein>
    <submittedName>
        <fullName evidence="2">Uncharacterized protein</fullName>
    </submittedName>
</protein>
<feature type="region of interest" description="Disordered" evidence="1">
    <location>
        <begin position="69"/>
        <end position="99"/>
    </location>
</feature>
<organism evidence="2 3">
    <name type="scientific">Patagioenas fasciata monilis</name>
    <dbReference type="NCBI Taxonomy" id="372326"/>
    <lineage>
        <taxon>Eukaryota</taxon>
        <taxon>Metazoa</taxon>
        <taxon>Chordata</taxon>
        <taxon>Craniata</taxon>
        <taxon>Vertebrata</taxon>
        <taxon>Euteleostomi</taxon>
        <taxon>Archelosauria</taxon>
        <taxon>Archosauria</taxon>
        <taxon>Dinosauria</taxon>
        <taxon>Saurischia</taxon>
        <taxon>Theropoda</taxon>
        <taxon>Coelurosauria</taxon>
        <taxon>Aves</taxon>
        <taxon>Neognathae</taxon>
        <taxon>Neoaves</taxon>
        <taxon>Columbimorphae</taxon>
        <taxon>Columbiformes</taxon>
        <taxon>Columbidae</taxon>
        <taxon>Patagioenas</taxon>
    </lineage>
</organism>
<dbReference type="EMBL" id="LSYS01009367">
    <property type="protein sequence ID" value="OPJ66721.1"/>
    <property type="molecule type" value="Genomic_DNA"/>
</dbReference>
<comment type="caution">
    <text evidence="2">The sequence shown here is derived from an EMBL/GenBank/DDBJ whole genome shotgun (WGS) entry which is preliminary data.</text>
</comment>
<dbReference type="Proteomes" id="UP000190648">
    <property type="component" value="Unassembled WGS sequence"/>
</dbReference>
<evidence type="ECO:0000313" key="3">
    <source>
        <dbReference type="Proteomes" id="UP000190648"/>
    </source>
</evidence>
<proteinExistence type="predicted"/>
<keyword evidence="3" id="KW-1185">Reference proteome</keyword>